<dbReference type="Proteomes" id="UP001380953">
    <property type="component" value="Unassembled WGS sequence"/>
</dbReference>
<accession>A0ACC6PIZ7</accession>
<evidence type="ECO:0000313" key="1">
    <source>
        <dbReference type="EMBL" id="MEJ8306850.1"/>
    </source>
</evidence>
<evidence type="ECO:0000313" key="2">
    <source>
        <dbReference type="Proteomes" id="UP001380953"/>
    </source>
</evidence>
<keyword evidence="2" id="KW-1185">Reference proteome</keyword>
<gene>
    <name evidence="1" type="ORF">WKI47_23335</name>
</gene>
<organism evidence="1 2">
    <name type="scientific">Saccharibacillus sacchari</name>
    <dbReference type="NCBI Taxonomy" id="456493"/>
    <lineage>
        <taxon>Bacteria</taxon>
        <taxon>Bacillati</taxon>
        <taxon>Bacillota</taxon>
        <taxon>Bacilli</taxon>
        <taxon>Bacillales</taxon>
        <taxon>Paenibacillaceae</taxon>
        <taxon>Saccharibacillus</taxon>
    </lineage>
</organism>
<comment type="caution">
    <text evidence="1">The sequence shown here is derived from an EMBL/GenBank/DDBJ whole genome shotgun (WGS) entry which is preliminary data.</text>
</comment>
<proteinExistence type="predicted"/>
<protein>
    <submittedName>
        <fullName evidence="1">Helix-turn-helix domain-containing protein</fullName>
    </submittedName>
</protein>
<dbReference type="EMBL" id="JBBKAR010000056">
    <property type="protein sequence ID" value="MEJ8306850.1"/>
    <property type="molecule type" value="Genomic_DNA"/>
</dbReference>
<reference evidence="1" key="1">
    <citation type="submission" date="2024-03" db="EMBL/GenBank/DDBJ databases">
        <title>Whole genome sequecning of epiphytes from Marcgravia umbellata leaves.</title>
        <authorList>
            <person name="Kumar G."/>
            <person name="Savka M.A."/>
        </authorList>
    </citation>
    <scope>NUCLEOTIDE SEQUENCE</scope>
    <source>
        <strain evidence="1">RIT_BL5</strain>
    </source>
</reference>
<sequence>MITPFAERMSERRFDALSVVMTSLSRGSDIQDEKLELEQSAEYRFLLILQGNPLLLANGRKRFGEPGTCMLIAPEERVQLIRNGSPYSLGLINFKGVSDDPDPRLDQELLERIPKSVVVPLHVLQFLVDEQQRENDLSSVWAELNRQQRFLSFLTELLKPQRADKALLFDIKNKVQDTISHIEQNYASELSVQDLADRAELPRWHYLRVFKQLTGHTPSGYITQVRIEQAKSLLLQSEGKVWEVAHQVGYPDEQYFNRRFKQQTGNAPGEYARLHNAVFHVNDWQGNRCKVPVASKRIIYDDASTLGDLLVLGVAPIGANLRHYAITQQLQETKEIGFPLNMNTVRELRPDLVLLSRYGYEHFESIAEISSIVGLNEYAPMERRLHKLGEILDMRDEAQAWIQLYDERRTEMWERLQSRKAKGETAAILFYAKSGAVYVMHRRRGIAKLLYHPLGFEKDEKFKRLRPRKGEYYIALDPESIAETLIADRLFVFYQSGFTAEKVQTELQNLADWQTLPAVRADRVHYMHERWNGEDALSSMRLIEHFPDLWD</sequence>
<name>A0ACC6PIZ7_9BACL</name>